<dbReference type="Gene3D" id="2.60.40.10">
    <property type="entry name" value="Immunoglobulins"/>
    <property type="match status" value="1"/>
</dbReference>
<proteinExistence type="predicted"/>
<evidence type="ECO:0000259" key="5">
    <source>
        <dbReference type="SMART" id="SM00560"/>
    </source>
</evidence>
<evidence type="ECO:0000256" key="2">
    <source>
        <dbReference type="ARBA" id="ARBA00023157"/>
    </source>
</evidence>
<feature type="region of interest" description="Disordered" evidence="4">
    <location>
        <begin position="745"/>
        <end position="769"/>
    </location>
</feature>
<keyword evidence="2" id="KW-1015">Disulfide bond</keyword>
<dbReference type="AlphaFoldDB" id="A0A9X4NQW0"/>
<organism evidence="6 7">
    <name type="scientific">Hydrogenophaga taeniospiralis CCUG 15921</name>
    <dbReference type="NCBI Taxonomy" id="1281780"/>
    <lineage>
        <taxon>Bacteria</taxon>
        <taxon>Pseudomonadati</taxon>
        <taxon>Pseudomonadota</taxon>
        <taxon>Betaproteobacteria</taxon>
        <taxon>Burkholderiales</taxon>
        <taxon>Comamonadaceae</taxon>
        <taxon>Hydrogenophaga</taxon>
    </lineage>
</organism>
<evidence type="ECO:0000256" key="1">
    <source>
        <dbReference type="ARBA" id="ARBA00022729"/>
    </source>
</evidence>
<dbReference type="Proteomes" id="UP001152876">
    <property type="component" value="Unassembled WGS sequence"/>
</dbReference>
<dbReference type="Pfam" id="PF05426">
    <property type="entry name" value="Alginate_lyase"/>
    <property type="match status" value="1"/>
</dbReference>
<keyword evidence="1" id="KW-0732">Signal</keyword>
<dbReference type="InterPro" id="IPR006558">
    <property type="entry name" value="LamG-like"/>
</dbReference>
<evidence type="ECO:0000256" key="4">
    <source>
        <dbReference type="SAM" id="MobiDB-lite"/>
    </source>
</evidence>
<feature type="region of interest" description="Disordered" evidence="4">
    <location>
        <begin position="47"/>
        <end position="72"/>
    </location>
</feature>
<accession>A0A9X4NQW0</accession>
<dbReference type="RefSeq" id="WP_245638084.1">
    <property type="nucleotide sequence ID" value="NZ_AOGK01000010.1"/>
</dbReference>
<dbReference type="InterPro" id="IPR008397">
    <property type="entry name" value="Alginate_lyase_dom"/>
</dbReference>
<dbReference type="InterPro" id="IPR013783">
    <property type="entry name" value="Ig-like_fold"/>
</dbReference>
<keyword evidence="3" id="KW-0456">Lyase</keyword>
<name>A0A9X4NQW0_9BURK</name>
<dbReference type="SUPFAM" id="SSF49899">
    <property type="entry name" value="Concanavalin A-like lectins/glucanases"/>
    <property type="match status" value="1"/>
</dbReference>
<dbReference type="InterPro" id="IPR013320">
    <property type="entry name" value="ConA-like_dom_sf"/>
</dbReference>
<dbReference type="EMBL" id="AOGK01000010">
    <property type="protein sequence ID" value="MDG5976043.1"/>
    <property type="molecule type" value="Genomic_DNA"/>
</dbReference>
<gene>
    <name evidence="6" type="ORF">H010_12314</name>
</gene>
<reference evidence="6" key="1">
    <citation type="submission" date="2013-01" db="EMBL/GenBank/DDBJ databases">
        <title>Genome draft of Hydrogenophaga taeniospiralis 2K1.</title>
        <authorList>
            <person name="Gomila M."/>
            <person name="Lalucat J."/>
        </authorList>
    </citation>
    <scope>NUCLEOTIDE SEQUENCE</scope>
    <source>
        <strain evidence="6">CCUG 15921</strain>
    </source>
</reference>
<dbReference type="InterPro" id="IPR008929">
    <property type="entry name" value="Chondroitin_lyas"/>
</dbReference>
<dbReference type="SMART" id="SM00560">
    <property type="entry name" value="LamGL"/>
    <property type="match status" value="1"/>
</dbReference>
<feature type="domain" description="LamG-like jellyroll fold" evidence="5">
    <location>
        <begin position="590"/>
        <end position="727"/>
    </location>
</feature>
<comment type="caution">
    <text evidence="6">The sequence shown here is derived from an EMBL/GenBank/DDBJ whole genome shotgun (WGS) entry which is preliminary data.</text>
</comment>
<dbReference type="Gene3D" id="2.60.120.200">
    <property type="match status" value="1"/>
</dbReference>
<sequence>MPRSSAAQPMVHDTLSRRTLMYRLGAGLLLPALQACGGGDDAGLGGDSEASGGDVTFKSTSDRGLATPASTGSFVHPGVMHSAADFTRMKTQKDNGVSPWTSGWDALTASGRSQLGRAPVPLVTVIRGGEGENFRAIVEDVQRAYQFALRWKVSGDTRYADASVAYLDAWSSTMTTLTGNADRFLAAGLYGYQWAMAGEMMRGYAGWSSAGLEAMQDLLLKEFQSKCSDFLDNHNGSNITNYWANWDLIALCGQMAIGIFCDRRDIYDKALNYYLTGRGNGAADHNVYCIHPGYLGQWQELARDNGHATLSVGLSGLLCEMAWQQGDDLYSYRNNRLLAGAEYVAKAQLTDSNGIYYTLPFSRYANRQGVFTQVSESGRPHLRPIWECLYNHYANRKGLSAPYVRRMAERLRPEMNQWGGDTPSFGTLTFSLPPASAAVAPSGLTAYVTNGVVLLSWWGSAVATSYLVQRSASANGSFTTIATLASDATRTWTDNPGTGQWFYRVCTVHGGQTLVGTDRARVQLAIELRLDMPLNQTSGTSATDNSSSARHGSLVGNASWTTGRTAGNALAFNGSTSHLALSKGVVEDLGDFTIALWVYWNTAVTNTRIFDFGSSDISYMCLIPRDSAGKLSFRVTGTTYFGEQAISHTAALSTGTWVHVAVTLKGRLGTLYVNGVAVGSNPDIDLAPFQLGSTHQNWLGRSQYSGDPYFNGKMQDLRIYSGAFSSSAIGALMTGLPERTCTETRVPAQTTARKDLTPSPSRCAGGSGG</sequence>
<keyword evidence="7" id="KW-1185">Reference proteome</keyword>
<evidence type="ECO:0000313" key="6">
    <source>
        <dbReference type="EMBL" id="MDG5976043.1"/>
    </source>
</evidence>
<dbReference type="Pfam" id="PF13385">
    <property type="entry name" value="Laminin_G_3"/>
    <property type="match status" value="1"/>
</dbReference>
<dbReference type="Gene3D" id="1.50.10.100">
    <property type="entry name" value="Chondroitin AC/alginate lyase"/>
    <property type="match status" value="1"/>
</dbReference>
<dbReference type="GO" id="GO:0042597">
    <property type="term" value="C:periplasmic space"/>
    <property type="evidence" value="ECO:0007669"/>
    <property type="project" value="InterPro"/>
</dbReference>
<evidence type="ECO:0000256" key="3">
    <source>
        <dbReference type="ARBA" id="ARBA00023239"/>
    </source>
</evidence>
<dbReference type="GO" id="GO:0016829">
    <property type="term" value="F:lyase activity"/>
    <property type="evidence" value="ECO:0007669"/>
    <property type="project" value="UniProtKB-KW"/>
</dbReference>
<evidence type="ECO:0000313" key="7">
    <source>
        <dbReference type="Proteomes" id="UP001152876"/>
    </source>
</evidence>
<dbReference type="SUPFAM" id="SSF48230">
    <property type="entry name" value="Chondroitin AC/alginate lyase"/>
    <property type="match status" value="1"/>
</dbReference>
<protein>
    <recommendedName>
        <fullName evidence="5">LamG-like jellyroll fold domain-containing protein</fullName>
    </recommendedName>
</protein>